<accession>A0A0T5P0D6</accession>
<reference evidence="1 2" key="1">
    <citation type="submission" date="2015-04" db="EMBL/GenBank/DDBJ databases">
        <title>The draft genome sequence of Roseovarius sp.R12b.</title>
        <authorList>
            <person name="Li G."/>
            <person name="Lai Q."/>
            <person name="Shao Z."/>
            <person name="Yan P."/>
        </authorList>
    </citation>
    <scope>NUCLEOTIDE SEQUENCE [LARGE SCALE GENOMIC DNA]</scope>
    <source>
        <strain evidence="1 2">R12B</strain>
    </source>
</reference>
<dbReference type="Proteomes" id="UP000051295">
    <property type="component" value="Unassembled WGS sequence"/>
</dbReference>
<dbReference type="AlphaFoldDB" id="A0A0T5P0D6"/>
<keyword evidence="2" id="KW-1185">Reference proteome</keyword>
<sequence length="103" mass="10920">MRFGRAPWFFIPLLALVCLGAVIALLLGGRSVTTTETAVIEAVADRYVAEAGAGAARSDCQATPAQSSGLWLVVTCEGAAARVEYFVDRFGKVTDRREVKKGA</sequence>
<dbReference type="OrthoDB" id="7874631at2"/>
<gene>
    <name evidence="1" type="ORF">XM53_02525</name>
</gene>
<evidence type="ECO:0000313" key="1">
    <source>
        <dbReference type="EMBL" id="KRS14600.1"/>
    </source>
</evidence>
<name>A0A0T5P0D6_9RHOB</name>
<dbReference type="STRING" id="1641875.XM53_02525"/>
<protein>
    <submittedName>
        <fullName evidence="1">Uncharacterized protein</fullName>
    </submittedName>
</protein>
<proteinExistence type="predicted"/>
<organism evidence="1 2">
    <name type="scientific">Roseovarius atlanticus</name>
    <dbReference type="NCBI Taxonomy" id="1641875"/>
    <lineage>
        <taxon>Bacteria</taxon>
        <taxon>Pseudomonadati</taxon>
        <taxon>Pseudomonadota</taxon>
        <taxon>Alphaproteobacteria</taxon>
        <taxon>Rhodobacterales</taxon>
        <taxon>Roseobacteraceae</taxon>
        <taxon>Roseovarius</taxon>
    </lineage>
</organism>
<comment type="caution">
    <text evidence="1">The sequence shown here is derived from an EMBL/GenBank/DDBJ whole genome shotgun (WGS) entry which is preliminary data.</text>
</comment>
<dbReference type="RefSeq" id="WP_057789922.1">
    <property type="nucleotide sequence ID" value="NZ_LAXJ01000002.1"/>
</dbReference>
<evidence type="ECO:0000313" key="2">
    <source>
        <dbReference type="Proteomes" id="UP000051295"/>
    </source>
</evidence>
<dbReference type="EMBL" id="LAXJ01000002">
    <property type="protein sequence ID" value="KRS14600.1"/>
    <property type="molecule type" value="Genomic_DNA"/>
</dbReference>
<dbReference type="PATRIC" id="fig|1641875.4.peg.1603"/>